<keyword evidence="2" id="KW-0521">NADP</keyword>
<dbReference type="Pfam" id="PF00106">
    <property type="entry name" value="adh_short"/>
    <property type="match status" value="1"/>
</dbReference>
<reference evidence="4" key="1">
    <citation type="submission" date="2020-02" db="EMBL/GenBank/DDBJ databases">
        <authorList>
            <person name="Lichtner F.J."/>
        </authorList>
    </citation>
    <scope>NUCLEOTIDE SEQUENCE</scope>
    <source>
        <strain evidence="4">G10</strain>
    </source>
</reference>
<dbReference type="InterPro" id="IPR002347">
    <property type="entry name" value="SDR_fam"/>
</dbReference>
<organism evidence="4 5">
    <name type="scientific">Penicillium crustosum</name>
    <name type="common">Blue mold fungus</name>
    <dbReference type="NCBI Taxonomy" id="36656"/>
    <lineage>
        <taxon>Eukaryota</taxon>
        <taxon>Fungi</taxon>
        <taxon>Dikarya</taxon>
        <taxon>Ascomycota</taxon>
        <taxon>Pezizomycotina</taxon>
        <taxon>Eurotiomycetes</taxon>
        <taxon>Eurotiomycetidae</taxon>
        <taxon>Eurotiales</taxon>
        <taxon>Aspergillaceae</taxon>
        <taxon>Penicillium</taxon>
    </lineage>
</organism>
<dbReference type="EMBL" id="JAAOZQ010000061">
    <property type="protein sequence ID" value="KAF7521628.1"/>
    <property type="molecule type" value="Genomic_DNA"/>
</dbReference>
<accession>A0A9P5KYP3</accession>
<dbReference type="Gene3D" id="3.40.50.720">
    <property type="entry name" value="NAD(P)-binding Rossmann-like Domain"/>
    <property type="match status" value="1"/>
</dbReference>
<protein>
    <submittedName>
        <fullName evidence="4">Uncharacterized protein</fullName>
    </submittedName>
</protein>
<dbReference type="PRINTS" id="PR00081">
    <property type="entry name" value="GDHRDH"/>
</dbReference>
<evidence type="ECO:0000256" key="2">
    <source>
        <dbReference type="ARBA" id="ARBA00022857"/>
    </source>
</evidence>
<gene>
    <name evidence="4" type="ORF">PCG10_008243</name>
</gene>
<evidence type="ECO:0000313" key="4">
    <source>
        <dbReference type="EMBL" id="KAF7521628.1"/>
    </source>
</evidence>
<keyword evidence="3" id="KW-0560">Oxidoreductase</keyword>
<name>A0A9P5KYP3_PENCR</name>
<dbReference type="InterPro" id="IPR036291">
    <property type="entry name" value="NAD(P)-bd_dom_sf"/>
</dbReference>
<dbReference type="SUPFAM" id="SSF51735">
    <property type="entry name" value="NAD(P)-binding Rossmann-fold domains"/>
    <property type="match status" value="1"/>
</dbReference>
<evidence type="ECO:0000256" key="3">
    <source>
        <dbReference type="ARBA" id="ARBA00023002"/>
    </source>
</evidence>
<comment type="similarity">
    <text evidence="1">Belongs to the short-chain dehydrogenases/reductases (SDR) family.</text>
</comment>
<keyword evidence="5" id="KW-1185">Reference proteome</keyword>
<proteinExistence type="inferred from homology"/>
<dbReference type="AlphaFoldDB" id="A0A9P5KYP3"/>
<dbReference type="GO" id="GO:0016491">
    <property type="term" value="F:oxidoreductase activity"/>
    <property type="evidence" value="ECO:0007669"/>
    <property type="project" value="UniProtKB-KW"/>
</dbReference>
<dbReference type="PANTHER" id="PTHR24320:SF236">
    <property type="entry name" value="SHORT-CHAIN DEHYDROGENASE-RELATED"/>
    <property type="match status" value="1"/>
</dbReference>
<evidence type="ECO:0000313" key="5">
    <source>
        <dbReference type="Proteomes" id="UP000701341"/>
    </source>
</evidence>
<evidence type="ECO:0000256" key="1">
    <source>
        <dbReference type="ARBA" id="ARBA00006484"/>
    </source>
</evidence>
<sequence length="356" mass="38756">MGNTFSQFYFIPAPTVTENNCPDQAGRVHLVTGGYGGVGFELCKILYQHNATLYLAGRSNSKAQTAIQSLRRLYPKSRGRAEFLELDLSDLPTLKRAVAQFLSKEDKLHVLTLNAGVRNAHPLRPKPLLSGACISLLISMVINHQVMNTPKGTQTAQGHEMQIGTNCLGSHLLYLLLRPILLATAQNVPPGSVRVTWAGSIAIDVGSHKPGGMKFSPTDSTTPDTSIHPQNLYAASKAGNLFLAAVNGRRDARASVLHLCWNPGNLRTDLIRHNSKLQNLMLEMVMNPPVMGAYTELFAAVREISMAETGSYIAPWGRKLSVRPDVEAGCRPEIEGGLGSADKFVAWCDRLVAEYV</sequence>
<dbReference type="Proteomes" id="UP000701341">
    <property type="component" value="Unassembled WGS sequence"/>
</dbReference>
<comment type="caution">
    <text evidence="4">The sequence shown here is derived from an EMBL/GenBank/DDBJ whole genome shotgun (WGS) entry which is preliminary data.</text>
</comment>
<dbReference type="PANTHER" id="PTHR24320">
    <property type="entry name" value="RETINOL DEHYDROGENASE"/>
    <property type="match status" value="1"/>
</dbReference>